<evidence type="ECO:0000313" key="3">
    <source>
        <dbReference type="Proteomes" id="UP000270094"/>
    </source>
</evidence>
<dbReference type="AlphaFoldDB" id="A0A3P7IMW0"/>
<protein>
    <submittedName>
        <fullName evidence="2">Uncharacterized protein</fullName>
    </submittedName>
</protein>
<proteinExistence type="predicted"/>
<sequence>MNSSSVLSVDSELPLAAKPISESILHPSVVYNSKSSNSFAAGDRGYYVEGDDYVDDYVLGNTADFSYDEIAMPSYDIYGSEDAHEIIGFQLPGQSSSNSSERVNHSSKEEDEPYVEEDLEEHRIIPTSNKKCNGCGAQIQCEVRLAFILYPTFFAVSIHYLRYARSCLQKKQ</sequence>
<dbReference type="EMBL" id="UYYB01008326">
    <property type="protein sequence ID" value="VDM68289.1"/>
    <property type="molecule type" value="Genomic_DNA"/>
</dbReference>
<keyword evidence="3" id="KW-1185">Reference proteome</keyword>
<accession>A0A3P7IMW0</accession>
<reference evidence="2 3" key="1">
    <citation type="submission" date="2018-11" db="EMBL/GenBank/DDBJ databases">
        <authorList>
            <consortium name="Pathogen Informatics"/>
        </authorList>
    </citation>
    <scope>NUCLEOTIDE SEQUENCE [LARGE SCALE GENOMIC DNA]</scope>
</reference>
<gene>
    <name evidence="2" type="ORF">SVUK_LOCUS3287</name>
</gene>
<feature type="region of interest" description="Disordered" evidence="1">
    <location>
        <begin position="91"/>
        <end position="116"/>
    </location>
</feature>
<dbReference type="Proteomes" id="UP000270094">
    <property type="component" value="Unassembled WGS sequence"/>
</dbReference>
<organism evidence="2 3">
    <name type="scientific">Strongylus vulgaris</name>
    <name type="common">Blood worm</name>
    <dbReference type="NCBI Taxonomy" id="40348"/>
    <lineage>
        <taxon>Eukaryota</taxon>
        <taxon>Metazoa</taxon>
        <taxon>Ecdysozoa</taxon>
        <taxon>Nematoda</taxon>
        <taxon>Chromadorea</taxon>
        <taxon>Rhabditida</taxon>
        <taxon>Rhabditina</taxon>
        <taxon>Rhabditomorpha</taxon>
        <taxon>Strongyloidea</taxon>
        <taxon>Strongylidae</taxon>
        <taxon>Strongylus</taxon>
    </lineage>
</organism>
<name>A0A3P7IMW0_STRVU</name>
<evidence type="ECO:0000256" key="1">
    <source>
        <dbReference type="SAM" id="MobiDB-lite"/>
    </source>
</evidence>
<dbReference type="OrthoDB" id="1696305at2759"/>
<evidence type="ECO:0000313" key="2">
    <source>
        <dbReference type="EMBL" id="VDM68289.1"/>
    </source>
</evidence>